<evidence type="ECO:0000313" key="8">
    <source>
        <dbReference type="Proteomes" id="UP000199230"/>
    </source>
</evidence>
<accession>A0A1H3JMM3</accession>
<dbReference type="InterPro" id="IPR044880">
    <property type="entry name" value="NCX_ion-bd_dom_sf"/>
</dbReference>
<feature type="transmembrane region" description="Helical" evidence="5">
    <location>
        <begin position="183"/>
        <end position="203"/>
    </location>
</feature>
<dbReference type="GO" id="GO:0006874">
    <property type="term" value="P:intracellular calcium ion homeostasis"/>
    <property type="evidence" value="ECO:0007669"/>
    <property type="project" value="TreeGrafter"/>
</dbReference>
<feature type="transmembrane region" description="Helical" evidence="5">
    <location>
        <begin position="315"/>
        <end position="335"/>
    </location>
</feature>
<evidence type="ECO:0000313" key="7">
    <source>
        <dbReference type="EMBL" id="SDY40849.1"/>
    </source>
</evidence>
<comment type="subcellular location">
    <subcellularLocation>
        <location evidence="1">Membrane</location>
        <topology evidence="1">Multi-pass membrane protein</topology>
    </subcellularLocation>
</comment>
<feature type="transmembrane region" description="Helical" evidence="5">
    <location>
        <begin position="131"/>
        <end position="149"/>
    </location>
</feature>
<keyword evidence="2 5" id="KW-0812">Transmembrane</keyword>
<dbReference type="GO" id="GO:0005886">
    <property type="term" value="C:plasma membrane"/>
    <property type="evidence" value="ECO:0007669"/>
    <property type="project" value="TreeGrafter"/>
</dbReference>
<evidence type="ECO:0000259" key="6">
    <source>
        <dbReference type="Pfam" id="PF01699"/>
    </source>
</evidence>
<dbReference type="RefSeq" id="WP_093310653.1">
    <property type="nucleotide sequence ID" value="NZ_FNPV01000002.1"/>
</dbReference>
<keyword evidence="4 5" id="KW-0472">Membrane</keyword>
<keyword evidence="8" id="KW-1185">Reference proteome</keyword>
<reference evidence="7 8" key="1">
    <citation type="submission" date="2016-10" db="EMBL/GenBank/DDBJ databases">
        <authorList>
            <person name="de Groot N.N."/>
        </authorList>
    </citation>
    <scope>NUCLEOTIDE SEQUENCE [LARGE SCALE GENOMIC DNA]</scope>
    <source>
        <strain evidence="7 8">APO</strain>
    </source>
</reference>
<dbReference type="PANTHER" id="PTHR10846">
    <property type="entry name" value="SODIUM/POTASSIUM/CALCIUM EXCHANGER"/>
    <property type="match status" value="1"/>
</dbReference>
<evidence type="ECO:0000256" key="3">
    <source>
        <dbReference type="ARBA" id="ARBA00022989"/>
    </source>
</evidence>
<organism evidence="7 8">
    <name type="scientific">Tindallia californiensis</name>
    <dbReference type="NCBI Taxonomy" id="159292"/>
    <lineage>
        <taxon>Bacteria</taxon>
        <taxon>Bacillati</taxon>
        <taxon>Bacillota</taxon>
        <taxon>Clostridia</taxon>
        <taxon>Peptostreptococcales</taxon>
        <taxon>Tindalliaceae</taxon>
        <taxon>Tindallia</taxon>
    </lineage>
</organism>
<dbReference type="STRING" id="159292.SAMN05192546_10229"/>
<sequence>MEYLLFFISAVIVVLAGTRLTAYGDIIATHTPLGYTLVGTVLIAAVTSLPEISSSVSASLIGSPDLAFGNVLGSNGFNLVIIAIADIVQGPGSLLRMVRESHILSSIFGIILTVISMMGILIAPYHMFEFTIGWISSFSIIIMITYMMAMTMMVRYENRFTINANTQLDSEKKAKNQDMVKSTILKFVIMAVFIVVAGIQLSVNANIIAEKSGLGQTFVGTLLMAGATSLPELVATIAAIRIGAYDMAVGNVLGSNLLNMLIISISDMTYLKGSVFIDVSQEHLLTAATTILLSGMVVIGLFYRSKRSFMKMGWDSILILIGYMAMLYLLFQISVSF</sequence>
<dbReference type="PANTHER" id="PTHR10846:SF8">
    <property type="entry name" value="INNER MEMBRANE PROTEIN YRBG"/>
    <property type="match status" value="1"/>
</dbReference>
<dbReference type="GO" id="GO:0008273">
    <property type="term" value="F:calcium, potassium:sodium antiporter activity"/>
    <property type="evidence" value="ECO:0007669"/>
    <property type="project" value="TreeGrafter"/>
</dbReference>
<dbReference type="Gene3D" id="1.20.1420.30">
    <property type="entry name" value="NCX, central ion-binding region"/>
    <property type="match status" value="1"/>
</dbReference>
<name>A0A1H3JMM3_9FIRM</name>
<evidence type="ECO:0000256" key="4">
    <source>
        <dbReference type="ARBA" id="ARBA00023136"/>
    </source>
</evidence>
<protein>
    <submittedName>
        <fullName evidence="7">Cation:H+ antiporter</fullName>
    </submittedName>
</protein>
<dbReference type="InterPro" id="IPR004481">
    <property type="entry name" value="K/Na/Ca-exchanger"/>
</dbReference>
<dbReference type="Pfam" id="PF01699">
    <property type="entry name" value="Na_Ca_ex"/>
    <property type="match status" value="2"/>
</dbReference>
<dbReference type="GO" id="GO:0005262">
    <property type="term" value="F:calcium channel activity"/>
    <property type="evidence" value="ECO:0007669"/>
    <property type="project" value="TreeGrafter"/>
</dbReference>
<evidence type="ECO:0000256" key="2">
    <source>
        <dbReference type="ARBA" id="ARBA00022692"/>
    </source>
</evidence>
<feature type="transmembrane region" description="Helical" evidence="5">
    <location>
        <begin position="218"/>
        <end position="240"/>
    </location>
</feature>
<feature type="transmembrane region" description="Helical" evidence="5">
    <location>
        <begin position="283"/>
        <end position="303"/>
    </location>
</feature>
<feature type="domain" description="Sodium/calcium exchanger membrane region" evidence="6">
    <location>
        <begin position="185"/>
        <end position="331"/>
    </location>
</feature>
<proteinExistence type="predicted"/>
<keyword evidence="3 5" id="KW-1133">Transmembrane helix</keyword>
<dbReference type="EMBL" id="FNPV01000002">
    <property type="protein sequence ID" value="SDY40849.1"/>
    <property type="molecule type" value="Genomic_DNA"/>
</dbReference>
<gene>
    <name evidence="7" type="ORF">SAMN05192546_10229</name>
</gene>
<dbReference type="OrthoDB" id="9794225at2"/>
<dbReference type="AlphaFoldDB" id="A0A1H3JMM3"/>
<feature type="transmembrane region" description="Helical" evidence="5">
    <location>
        <begin position="252"/>
        <end position="271"/>
    </location>
</feature>
<evidence type="ECO:0000256" key="5">
    <source>
        <dbReference type="SAM" id="Phobius"/>
    </source>
</evidence>
<dbReference type="Proteomes" id="UP000199230">
    <property type="component" value="Unassembled WGS sequence"/>
</dbReference>
<dbReference type="InterPro" id="IPR004837">
    <property type="entry name" value="NaCa_Exmemb"/>
</dbReference>
<feature type="domain" description="Sodium/calcium exchanger membrane region" evidence="6">
    <location>
        <begin position="3"/>
        <end position="148"/>
    </location>
</feature>
<feature type="transmembrane region" description="Helical" evidence="5">
    <location>
        <begin position="103"/>
        <end position="125"/>
    </location>
</feature>
<evidence type="ECO:0000256" key="1">
    <source>
        <dbReference type="ARBA" id="ARBA00004141"/>
    </source>
</evidence>